<feature type="non-terminal residue" evidence="2">
    <location>
        <position position="373"/>
    </location>
</feature>
<dbReference type="EMBL" id="JAHLFH010000072">
    <property type="protein sequence ID" value="MBU3819455.1"/>
    <property type="molecule type" value="Genomic_DNA"/>
</dbReference>
<sequence>MASTKKKQYSTAGLDSLEALESALGSAQYSPSQSVVQAENDLKAWQNNRPADYESQYQDKIDSLLQQAGQQKDFSYNYTQDPVYKQYAQMYTQNAHNASTDAAAQAAALTGGYSSSYAASVAQQAYQQQMNALDSVVPTLYNLALDTYNAQGDRLFEELEMVTAQEQNAQDQYYRQLQDYYTQLDQKGQAYNEAYARDYSEYTDYLGQLNSMRDYYSQQKQYQDARNQQTFQNVMTVLGFIGDVIQLAITGTTGLGSLANGLIQTGYGIYSGNREYEAQQAETAWDQQMQEALRQDSLTQQAYKNQTAQQEYQDALAQQKFDNDVTSQKLAIAQGEWDLKRTQAQQEAAAASAKAAARSASGGSSGSSSKSSG</sequence>
<feature type="compositionally biased region" description="Low complexity" evidence="1">
    <location>
        <begin position="348"/>
        <end position="373"/>
    </location>
</feature>
<protein>
    <submittedName>
        <fullName evidence="2">Cell envelope biogenesis protein TolA</fullName>
    </submittedName>
</protein>
<comment type="caution">
    <text evidence="2">The sequence shown here is derived from an EMBL/GenBank/DDBJ whole genome shotgun (WGS) entry which is preliminary data.</text>
</comment>
<reference evidence="2" key="2">
    <citation type="submission" date="2021-04" db="EMBL/GenBank/DDBJ databases">
        <authorList>
            <person name="Gilroy R."/>
        </authorList>
    </citation>
    <scope>NUCLEOTIDE SEQUENCE</scope>
    <source>
        <strain evidence="2">742</strain>
    </source>
</reference>
<dbReference type="AlphaFoldDB" id="A0A9E2KJW9"/>
<reference evidence="2" key="1">
    <citation type="journal article" date="2021" name="PeerJ">
        <title>Extensive microbial diversity within the chicken gut microbiome revealed by metagenomics and culture.</title>
        <authorList>
            <person name="Gilroy R."/>
            <person name="Ravi A."/>
            <person name="Getino M."/>
            <person name="Pursley I."/>
            <person name="Horton D.L."/>
            <person name="Alikhan N.F."/>
            <person name="Baker D."/>
            <person name="Gharbi K."/>
            <person name="Hall N."/>
            <person name="Watson M."/>
            <person name="Adriaenssens E.M."/>
            <person name="Foster-Nyarko E."/>
            <person name="Jarju S."/>
            <person name="Secka A."/>
            <person name="Antonio M."/>
            <person name="Oren A."/>
            <person name="Chaudhuri R.R."/>
            <person name="La Ragione R."/>
            <person name="Hildebrand F."/>
            <person name="Pallen M.J."/>
        </authorList>
    </citation>
    <scope>NUCLEOTIDE SEQUENCE</scope>
    <source>
        <strain evidence="2">742</strain>
    </source>
</reference>
<name>A0A9E2KJW9_9FIRM</name>
<evidence type="ECO:0000313" key="3">
    <source>
        <dbReference type="Proteomes" id="UP000824178"/>
    </source>
</evidence>
<feature type="region of interest" description="Disordered" evidence="1">
    <location>
        <begin position="343"/>
        <end position="373"/>
    </location>
</feature>
<dbReference type="Proteomes" id="UP000824178">
    <property type="component" value="Unassembled WGS sequence"/>
</dbReference>
<evidence type="ECO:0000256" key="1">
    <source>
        <dbReference type="SAM" id="MobiDB-lite"/>
    </source>
</evidence>
<evidence type="ECO:0000313" key="2">
    <source>
        <dbReference type="EMBL" id="MBU3819455.1"/>
    </source>
</evidence>
<proteinExistence type="predicted"/>
<accession>A0A9E2KJW9</accession>
<organism evidence="2 3">
    <name type="scientific">Candidatus Faecalibacterium intestinavium</name>
    <dbReference type="NCBI Taxonomy" id="2838580"/>
    <lineage>
        <taxon>Bacteria</taxon>
        <taxon>Bacillati</taxon>
        <taxon>Bacillota</taxon>
        <taxon>Clostridia</taxon>
        <taxon>Eubacteriales</taxon>
        <taxon>Oscillospiraceae</taxon>
        <taxon>Faecalibacterium</taxon>
    </lineage>
</organism>
<gene>
    <name evidence="2" type="ORF">H9864_03655</name>
</gene>